<dbReference type="InterPro" id="IPR004360">
    <property type="entry name" value="Glyas_Fos-R_dOase_dom"/>
</dbReference>
<dbReference type="InterPro" id="IPR037523">
    <property type="entry name" value="VOC_core"/>
</dbReference>
<dbReference type="OrthoDB" id="317332at2"/>
<evidence type="ECO:0000313" key="4">
    <source>
        <dbReference type="Proteomes" id="UP000188836"/>
    </source>
</evidence>
<dbReference type="STRING" id="1538463.B0T36_12135"/>
<accession>A0A1V2TIG0</accession>
<dbReference type="Proteomes" id="UP000188836">
    <property type="component" value="Unassembled WGS sequence"/>
</dbReference>
<dbReference type="SUPFAM" id="SSF54593">
    <property type="entry name" value="Glyoxalase/Bleomycin resistance protein/Dihydroxybiphenyl dioxygenase"/>
    <property type="match status" value="1"/>
</dbReference>
<feature type="domain" description="VOC" evidence="2">
    <location>
        <begin position="8"/>
        <end position="142"/>
    </location>
</feature>
<dbReference type="GO" id="GO:0046872">
    <property type="term" value="F:metal ion binding"/>
    <property type="evidence" value="ECO:0007669"/>
    <property type="project" value="UniProtKB-KW"/>
</dbReference>
<organism evidence="3 4">
    <name type="scientific">Nocardia donostiensis</name>
    <dbReference type="NCBI Taxonomy" id="1538463"/>
    <lineage>
        <taxon>Bacteria</taxon>
        <taxon>Bacillati</taxon>
        <taxon>Actinomycetota</taxon>
        <taxon>Actinomycetes</taxon>
        <taxon>Mycobacteriales</taxon>
        <taxon>Nocardiaceae</taxon>
        <taxon>Nocardia</taxon>
    </lineage>
</organism>
<name>A0A1V2TIG0_9NOCA</name>
<dbReference type="InterPro" id="IPR018146">
    <property type="entry name" value="Glyoxalase_1_CS"/>
</dbReference>
<dbReference type="AlphaFoldDB" id="A0A1V2TIG0"/>
<dbReference type="GO" id="GO:0004462">
    <property type="term" value="F:lactoylglutathione lyase activity"/>
    <property type="evidence" value="ECO:0007669"/>
    <property type="project" value="InterPro"/>
</dbReference>
<keyword evidence="1" id="KW-0479">Metal-binding</keyword>
<sequence length="143" mass="15448">MPSIATTGTHHIRLTVTDIQKSRRFYEEVLGFPVAVESPGSPEDPSVRTDPFQLYGGVVFQASGILLGLRPVAAQSDRFDPDRVGLDHLSFSVSSRDDLVAAASRLDKAGIEHGEIIEMGDLGIVILSFDDPDGIQLELTAPF</sequence>
<evidence type="ECO:0000256" key="1">
    <source>
        <dbReference type="ARBA" id="ARBA00022723"/>
    </source>
</evidence>
<keyword evidence="4" id="KW-1185">Reference proteome</keyword>
<comment type="caution">
    <text evidence="3">The sequence shown here is derived from an EMBL/GenBank/DDBJ whole genome shotgun (WGS) entry which is preliminary data.</text>
</comment>
<protein>
    <submittedName>
        <fullName evidence="3">Glyoxalase</fullName>
    </submittedName>
</protein>
<dbReference type="PANTHER" id="PTHR36113:SF6">
    <property type="entry name" value="FOSFOMYCIN RESISTANCE PROTEIN FOSX"/>
    <property type="match status" value="1"/>
</dbReference>
<dbReference type="PROSITE" id="PS51819">
    <property type="entry name" value="VOC"/>
    <property type="match status" value="1"/>
</dbReference>
<dbReference type="PROSITE" id="PS00934">
    <property type="entry name" value="GLYOXALASE_I_1"/>
    <property type="match status" value="1"/>
</dbReference>
<dbReference type="InterPro" id="IPR051332">
    <property type="entry name" value="Fosfomycin_Res_Enzymes"/>
</dbReference>
<dbReference type="Pfam" id="PF00903">
    <property type="entry name" value="Glyoxalase"/>
    <property type="match status" value="1"/>
</dbReference>
<dbReference type="InterPro" id="IPR029068">
    <property type="entry name" value="Glyas_Bleomycin-R_OHBP_Dase"/>
</dbReference>
<proteinExistence type="predicted"/>
<gene>
    <name evidence="3" type="ORF">B0T46_07875</name>
</gene>
<dbReference type="EMBL" id="MUMY01000005">
    <property type="protein sequence ID" value="ONM49292.1"/>
    <property type="molecule type" value="Genomic_DNA"/>
</dbReference>
<evidence type="ECO:0000259" key="2">
    <source>
        <dbReference type="PROSITE" id="PS51819"/>
    </source>
</evidence>
<dbReference type="PANTHER" id="PTHR36113">
    <property type="entry name" value="LYASE, PUTATIVE-RELATED-RELATED"/>
    <property type="match status" value="1"/>
</dbReference>
<dbReference type="Gene3D" id="3.10.180.10">
    <property type="entry name" value="2,3-Dihydroxybiphenyl 1,2-Dioxygenase, domain 1"/>
    <property type="match status" value="1"/>
</dbReference>
<evidence type="ECO:0000313" key="3">
    <source>
        <dbReference type="EMBL" id="ONM49292.1"/>
    </source>
</evidence>
<dbReference type="RefSeq" id="WP_077115820.1">
    <property type="nucleotide sequence ID" value="NZ_LOKT01000007.1"/>
</dbReference>
<reference evidence="3 4" key="1">
    <citation type="journal article" date="2016" name="Antonie Van Leeuwenhoek">
        <title>Nocardia donostiensis sp. nov., isolated from human respiratory specimens.</title>
        <authorList>
            <person name="Ercibengoa M."/>
            <person name="Bell M."/>
            <person name="Marimon J.M."/>
            <person name="Humrighouse B."/>
            <person name="Klenk H.P."/>
            <person name="Potter G."/>
            <person name="Perez-Trallero E."/>
        </authorList>
    </citation>
    <scope>NUCLEOTIDE SEQUENCE [LARGE SCALE GENOMIC DNA]</scope>
    <source>
        <strain evidence="3 4">X1655</strain>
    </source>
</reference>